<evidence type="ECO:0000256" key="1">
    <source>
        <dbReference type="ARBA" id="ARBA00022679"/>
    </source>
</evidence>
<dbReference type="Pfam" id="PF00069">
    <property type="entry name" value="Pkinase"/>
    <property type="match status" value="1"/>
</dbReference>
<dbReference type="EMBL" id="GL984101">
    <property type="protein sequence ID" value="EGR29853.1"/>
    <property type="molecule type" value="Genomic_DNA"/>
</dbReference>
<dbReference type="Gene3D" id="1.10.510.10">
    <property type="entry name" value="Transferase(Phosphotransferase) domain 1"/>
    <property type="match status" value="1"/>
</dbReference>
<dbReference type="GO" id="GO:0010506">
    <property type="term" value="P:regulation of autophagy"/>
    <property type="evidence" value="ECO:0007669"/>
    <property type="project" value="InterPro"/>
</dbReference>
<evidence type="ECO:0000256" key="2">
    <source>
        <dbReference type="ARBA" id="ARBA00022741"/>
    </source>
</evidence>
<keyword evidence="7" id="KW-1185">Reference proteome</keyword>
<dbReference type="GO" id="GO:0004674">
    <property type="term" value="F:protein serine/threonine kinase activity"/>
    <property type="evidence" value="ECO:0007669"/>
    <property type="project" value="InterPro"/>
</dbReference>
<feature type="domain" description="Protein kinase" evidence="5">
    <location>
        <begin position="1"/>
        <end position="152"/>
    </location>
</feature>
<dbReference type="GO" id="GO:0000045">
    <property type="term" value="P:autophagosome assembly"/>
    <property type="evidence" value="ECO:0007669"/>
    <property type="project" value="TreeGrafter"/>
</dbReference>
<accession>G0QY56</accession>
<dbReference type="eggNOG" id="KOG0595">
    <property type="taxonomic scope" value="Eukaryota"/>
</dbReference>
<evidence type="ECO:0000256" key="3">
    <source>
        <dbReference type="ARBA" id="ARBA00022777"/>
    </source>
</evidence>
<dbReference type="PANTHER" id="PTHR24348">
    <property type="entry name" value="SERINE/THREONINE-PROTEIN KINASE UNC-51-RELATED"/>
    <property type="match status" value="1"/>
</dbReference>
<dbReference type="GO" id="GO:0005524">
    <property type="term" value="F:ATP binding"/>
    <property type="evidence" value="ECO:0007669"/>
    <property type="project" value="UniProtKB-KW"/>
</dbReference>
<dbReference type="GeneID" id="14905962"/>
<dbReference type="GO" id="GO:0005829">
    <property type="term" value="C:cytosol"/>
    <property type="evidence" value="ECO:0007669"/>
    <property type="project" value="TreeGrafter"/>
</dbReference>
<sequence>MEGLHDLQKQQIIHRDLKPANILFDKNNNVFKISDFGFARIAQNQNFLMDSLVGTPLYMSPQILKNQKYSAKCDIWSIGLIFYQLIYGKTPWPCATIVDLVQNMFESPLQFPKLGQFGEIIDENIKLIIKGCLQFEENERFSLQDLFECFLFSDKKDNFNKNNDSIYSFDSKKKQCPSKNIQLNVASSSSKNYDILNIPTAKTVYVKLIFEYVLLELKLNRYI</sequence>
<dbReference type="GO" id="GO:0000407">
    <property type="term" value="C:phagophore assembly site"/>
    <property type="evidence" value="ECO:0007669"/>
    <property type="project" value="TreeGrafter"/>
</dbReference>
<dbReference type="InParanoid" id="G0QY56"/>
<dbReference type="InterPro" id="IPR011009">
    <property type="entry name" value="Kinase-like_dom_sf"/>
</dbReference>
<dbReference type="GO" id="GO:0004714">
    <property type="term" value="F:transmembrane receptor protein tyrosine kinase activity"/>
    <property type="evidence" value="ECO:0007669"/>
    <property type="project" value="UniProtKB-EC"/>
</dbReference>
<dbReference type="OMA" id="IFHEMSH"/>
<gene>
    <name evidence="6" type="ORF">IMG5_147520</name>
</gene>
<dbReference type="GO" id="GO:0005776">
    <property type="term" value="C:autophagosome"/>
    <property type="evidence" value="ECO:0007669"/>
    <property type="project" value="TreeGrafter"/>
</dbReference>
<dbReference type="PANTHER" id="PTHR24348:SF22">
    <property type="entry name" value="NON-SPECIFIC SERINE_THREONINE PROTEIN KINASE"/>
    <property type="match status" value="1"/>
</dbReference>
<evidence type="ECO:0000313" key="6">
    <source>
        <dbReference type="EMBL" id="EGR29853.1"/>
    </source>
</evidence>
<dbReference type="Proteomes" id="UP000008983">
    <property type="component" value="Unassembled WGS sequence"/>
</dbReference>
<dbReference type="GO" id="GO:0016020">
    <property type="term" value="C:membrane"/>
    <property type="evidence" value="ECO:0007669"/>
    <property type="project" value="TreeGrafter"/>
</dbReference>
<name>G0QY56_ICHMU</name>
<keyword evidence="4" id="KW-0067">ATP-binding</keyword>
<evidence type="ECO:0000259" key="5">
    <source>
        <dbReference type="PROSITE" id="PS50011"/>
    </source>
</evidence>
<dbReference type="SMART" id="SM00220">
    <property type="entry name" value="S_TKc"/>
    <property type="match status" value="1"/>
</dbReference>
<proteinExistence type="predicted"/>
<dbReference type="RefSeq" id="XP_004031089.1">
    <property type="nucleotide sequence ID" value="XM_004031041.1"/>
</dbReference>
<keyword evidence="2" id="KW-0547">Nucleotide-binding</keyword>
<dbReference type="EC" id="2.7.10.1" evidence="6"/>
<dbReference type="SUPFAM" id="SSF56112">
    <property type="entry name" value="Protein kinase-like (PK-like)"/>
    <property type="match status" value="1"/>
</dbReference>
<dbReference type="PROSITE" id="PS00108">
    <property type="entry name" value="PROTEIN_KINASE_ST"/>
    <property type="match status" value="1"/>
</dbReference>
<dbReference type="AlphaFoldDB" id="G0QY56"/>
<dbReference type="InterPro" id="IPR045269">
    <property type="entry name" value="Atg1-like"/>
</dbReference>
<dbReference type="InterPro" id="IPR000719">
    <property type="entry name" value="Prot_kinase_dom"/>
</dbReference>
<keyword evidence="1 6" id="KW-0808">Transferase</keyword>
<dbReference type="STRING" id="857967.G0QY56"/>
<dbReference type="OrthoDB" id="40902at2759"/>
<dbReference type="PROSITE" id="PS50011">
    <property type="entry name" value="PROTEIN_KINASE_DOM"/>
    <property type="match status" value="1"/>
</dbReference>
<dbReference type="InterPro" id="IPR008271">
    <property type="entry name" value="Ser/Thr_kinase_AS"/>
</dbReference>
<evidence type="ECO:0000256" key="4">
    <source>
        <dbReference type="ARBA" id="ARBA00022840"/>
    </source>
</evidence>
<organism evidence="6 7">
    <name type="scientific">Ichthyophthirius multifiliis</name>
    <name type="common">White spot disease agent</name>
    <name type="synonym">Ich</name>
    <dbReference type="NCBI Taxonomy" id="5932"/>
    <lineage>
        <taxon>Eukaryota</taxon>
        <taxon>Sar</taxon>
        <taxon>Alveolata</taxon>
        <taxon>Ciliophora</taxon>
        <taxon>Intramacronucleata</taxon>
        <taxon>Oligohymenophorea</taxon>
        <taxon>Hymenostomatida</taxon>
        <taxon>Ophryoglenina</taxon>
        <taxon>Ichthyophthirius</taxon>
    </lineage>
</organism>
<protein>
    <submittedName>
        <fullName evidence="6">Protein kinase domain protein</fullName>
        <ecNumber evidence="6">2.7.10.1</ecNumber>
    </submittedName>
</protein>
<keyword evidence="3 6" id="KW-0418">Kinase</keyword>
<evidence type="ECO:0000313" key="7">
    <source>
        <dbReference type="Proteomes" id="UP000008983"/>
    </source>
</evidence>
<reference evidence="6 7" key="1">
    <citation type="submission" date="2011-07" db="EMBL/GenBank/DDBJ databases">
        <authorList>
            <person name="Coyne R."/>
            <person name="Brami D."/>
            <person name="Johnson J."/>
            <person name="Hostetler J."/>
            <person name="Hannick L."/>
            <person name="Clark T."/>
            <person name="Cassidy-Hanley D."/>
            <person name="Inman J."/>
        </authorList>
    </citation>
    <scope>NUCLEOTIDE SEQUENCE [LARGE SCALE GENOMIC DNA]</scope>
    <source>
        <strain evidence="6 7">G5</strain>
    </source>
</reference>